<dbReference type="EMBL" id="GFDG01003005">
    <property type="protein sequence ID" value="JAV15794.1"/>
    <property type="molecule type" value="Transcribed_RNA"/>
</dbReference>
<evidence type="ECO:0000256" key="1">
    <source>
        <dbReference type="SAM" id="SignalP"/>
    </source>
</evidence>
<protein>
    <submittedName>
        <fullName evidence="2">Putative secreted protein</fullName>
    </submittedName>
</protein>
<keyword evidence="1" id="KW-0732">Signal</keyword>
<sequence>MKANKICGVLVISLLLVSALEPTPSSATKVIFYGPPKILHSQLLAMQSRKAPCPKGKVRDHRNNCRRALTFSRSDPR</sequence>
<accession>A0A1L8EAW5</accession>
<feature type="chain" id="PRO_5013222330" evidence="1">
    <location>
        <begin position="28"/>
        <end position="77"/>
    </location>
</feature>
<reference evidence="2" key="1">
    <citation type="submission" date="2017-01" db="EMBL/GenBank/DDBJ databases">
        <title>An insight into the sialome and mialome of the horn fly, Haematobia irritans.</title>
        <authorList>
            <person name="Breijo M."/>
            <person name="Boiani M."/>
            <person name="Ures X."/>
            <person name="Rocha S."/>
            <person name="Sequeira M."/>
            <person name="Ribeiro J.M."/>
        </authorList>
    </citation>
    <scope>NUCLEOTIDE SEQUENCE</scope>
</reference>
<evidence type="ECO:0000313" key="2">
    <source>
        <dbReference type="EMBL" id="JAV15794.1"/>
    </source>
</evidence>
<proteinExistence type="predicted"/>
<name>A0A1L8EAW5_HAEIR</name>
<organism evidence="2">
    <name type="scientific">Haematobia irritans</name>
    <name type="common">Horn fly</name>
    <name type="synonym">Conops irritans</name>
    <dbReference type="NCBI Taxonomy" id="7368"/>
    <lineage>
        <taxon>Eukaryota</taxon>
        <taxon>Metazoa</taxon>
        <taxon>Ecdysozoa</taxon>
        <taxon>Arthropoda</taxon>
        <taxon>Hexapoda</taxon>
        <taxon>Insecta</taxon>
        <taxon>Pterygota</taxon>
        <taxon>Neoptera</taxon>
        <taxon>Endopterygota</taxon>
        <taxon>Diptera</taxon>
        <taxon>Brachycera</taxon>
        <taxon>Muscomorpha</taxon>
        <taxon>Muscoidea</taxon>
        <taxon>Muscidae</taxon>
        <taxon>Haematobia</taxon>
    </lineage>
</organism>
<feature type="signal peptide" evidence="1">
    <location>
        <begin position="1"/>
        <end position="27"/>
    </location>
</feature>
<dbReference type="AlphaFoldDB" id="A0A1L8EAW5"/>